<protein>
    <recommendedName>
        <fullName evidence="9">Transcriptional adapter 3</fullName>
    </recommendedName>
</protein>
<evidence type="ECO:0000256" key="1">
    <source>
        <dbReference type="ARBA" id="ARBA00004123"/>
    </source>
</evidence>
<dbReference type="PANTHER" id="PTHR13556:SF2">
    <property type="entry name" value="TRANSCRIPTIONAL ADAPTER 3"/>
    <property type="match status" value="1"/>
</dbReference>
<keyword evidence="8" id="KW-1185">Reference proteome</keyword>
<reference evidence="7 8" key="1">
    <citation type="submission" date="2024-07" db="EMBL/GenBank/DDBJ databases">
        <title>Chromosome-level genome assembly of the water stick insect Ranatra chinensis (Heteroptera: Nepidae).</title>
        <authorList>
            <person name="Liu X."/>
        </authorList>
    </citation>
    <scope>NUCLEOTIDE SEQUENCE [LARGE SCALE GENOMIC DNA]</scope>
    <source>
        <strain evidence="7">Cailab_2021Rc</strain>
        <tissue evidence="7">Muscle</tissue>
    </source>
</reference>
<proteinExistence type="inferred from homology"/>
<evidence type="ECO:0000313" key="7">
    <source>
        <dbReference type="EMBL" id="KAL1130964.1"/>
    </source>
</evidence>
<gene>
    <name evidence="7" type="ORF">AAG570_012205</name>
</gene>
<evidence type="ECO:0000256" key="4">
    <source>
        <dbReference type="ARBA" id="ARBA00023163"/>
    </source>
</evidence>
<dbReference type="Proteomes" id="UP001558652">
    <property type="component" value="Unassembled WGS sequence"/>
</dbReference>
<comment type="subcellular location">
    <subcellularLocation>
        <location evidence="1">Nucleus</location>
    </subcellularLocation>
</comment>
<organism evidence="7 8">
    <name type="scientific">Ranatra chinensis</name>
    <dbReference type="NCBI Taxonomy" id="642074"/>
    <lineage>
        <taxon>Eukaryota</taxon>
        <taxon>Metazoa</taxon>
        <taxon>Ecdysozoa</taxon>
        <taxon>Arthropoda</taxon>
        <taxon>Hexapoda</taxon>
        <taxon>Insecta</taxon>
        <taxon>Pterygota</taxon>
        <taxon>Neoptera</taxon>
        <taxon>Paraneoptera</taxon>
        <taxon>Hemiptera</taxon>
        <taxon>Heteroptera</taxon>
        <taxon>Panheteroptera</taxon>
        <taxon>Nepomorpha</taxon>
        <taxon>Nepidae</taxon>
        <taxon>Ranatrinae</taxon>
        <taxon>Ranatra</taxon>
    </lineage>
</organism>
<keyword evidence="4" id="KW-0804">Transcription</keyword>
<evidence type="ECO:0008006" key="9">
    <source>
        <dbReference type="Google" id="ProtNLM"/>
    </source>
</evidence>
<feature type="region of interest" description="Disordered" evidence="6">
    <location>
        <begin position="135"/>
        <end position="168"/>
    </location>
</feature>
<evidence type="ECO:0000256" key="6">
    <source>
        <dbReference type="SAM" id="MobiDB-lite"/>
    </source>
</evidence>
<comment type="similarity">
    <text evidence="2">Belongs to the NGG1 family.</text>
</comment>
<feature type="compositionally biased region" description="Basic and acidic residues" evidence="6">
    <location>
        <begin position="22"/>
        <end position="32"/>
    </location>
</feature>
<evidence type="ECO:0000256" key="5">
    <source>
        <dbReference type="ARBA" id="ARBA00023242"/>
    </source>
</evidence>
<dbReference type="PANTHER" id="PTHR13556">
    <property type="entry name" value="TRANSCRIPTIONAL ADAPTER 3-RELATED"/>
    <property type="match status" value="1"/>
</dbReference>
<dbReference type="GO" id="GO:0005634">
    <property type="term" value="C:nucleus"/>
    <property type="evidence" value="ECO:0007669"/>
    <property type="project" value="UniProtKB-SubCell"/>
</dbReference>
<feature type="compositionally biased region" description="Basic and acidic residues" evidence="6">
    <location>
        <begin position="241"/>
        <end position="250"/>
    </location>
</feature>
<keyword evidence="5" id="KW-0539">Nucleus</keyword>
<sequence length="424" mass="48035">MKSKHSKKESKSKEITFGNSGKMKEARSRSPETPEDCDFTFPILKTVDKARNLHCYSAVLGRGKEDGVSMEDLDRLQPELESLLSAVAVRLRTLQAEVTALSTSEDKSEKKNATVPSNLQKKRKLNEVRVSKSMKDLSKVRDREGSTKVEVGSSGNETDNSADIPYNSLKPESSKVVIPKNDTPNKFWASVEPYCSEVTPENIKELEDLIASCDNDCTTLKIPPLGKHYTARWADEDLMEEKESSNLERTKRNKTYSGRDKTPGPLVQRLVSALMEENVIGREVSPIFTDEADGSYLAKLPLYHTTACFERRIRRELEAIGFLEANNDDTDEILSEIKKCDEELKLVASQNKEHLKRLLGLAKQEIARQDIRNKIKLIDAEILEIYRKTTASKLKKKQLQKKEKEQAWKALKDREALLKSLDSM</sequence>
<dbReference type="InterPro" id="IPR019340">
    <property type="entry name" value="Histone_AcTrfase_su3"/>
</dbReference>
<accession>A0ABD0Z6G7</accession>
<evidence type="ECO:0000256" key="3">
    <source>
        <dbReference type="ARBA" id="ARBA00023015"/>
    </source>
</evidence>
<feature type="region of interest" description="Disordered" evidence="6">
    <location>
        <begin position="1"/>
        <end position="38"/>
    </location>
</feature>
<dbReference type="EMBL" id="JBFDAA010000007">
    <property type="protein sequence ID" value="KAL1130964.1"/>
    <property type="molecule type" value="Genomic_DNA"/>
</dbReference>
<comment type="caution">
    <text evidence="7">The sequence shown here is derived from an EMBL/GenBank/DDBJ whole genome shotgun (WGS) entry which is preliminary data.</text>
</comment>
<evidence type="ECO:0000256" key="2">
    <source>
        <dbReference type="ARBA" id="ARBA00005330"/>
    </source>
</evidence>
<dbReference type="Pfam" id="PF10198">
    <property type="entry name" value="Ada3"/>
    <property type="match status" value="1"/>
</dbReference>
<name>A0ABD0Z6G7_9HEMI</name>
<evidence type="ECO:0000313" key="8">
    <source>
        <dbReference type="Proteomes" id="UP001558652"/>
    </source>
</evidence>
<feature type="region of interest" description="Disordered" evidence="6">
    <location>
        <begin position="241"/>
        <end position="262"/>
    </location>
</feature>
<feature type="compositionally biased region" description="Basic and acidic residues" evidence="6">
    <location>
        <begin position="135"/>
        <end position="147"/>
    </location>
</feature>
<keyword evidence="3" id="KW-0805">Transcription regulation</keyword>
<dbReference type="AlphaFoldDB" id="A0ABD0Z6G7"/>